<dbReference type="EMBL" id="GAIX01007951">
    <property type="protein sequence ID" value="JAA84609.1"/>
    <property type="molecule type" value="Transcribed_RNA"/>
</dbReference>
<dbReference type="AlphaFoldDB" id="S4P3T0"/>
<organism evidence="1">
    <name type="scientific">Pararge aegeria</name>
    <name type="common">speckled wood butterfly</name>
    <dbReference type="NCBI Taxonomy" id="116150"/>
    <lineage>
        <taxon>Eukaryota</taxon>
        <taxon>Metazoa</taxon>
        <taxon>Ecdysozoa</taxon>
        <taxon>Arthropoda</taxon>
        <taxon>Hexapoda</taxon>
        <taxon>Insecta</taxon>
        <taxon>Pterygota</taxon>
        <taxon>Neoptera</taxon>
        <taxon>Endopterygota</taxon>
        <taxon>Lepidoptera</taxon>
        <taxon>Glossata</taxon>
        <taxon>Ditrysia</taxon>
        <taxon>Papilionoidea</taxon>
        <taxon>Nymphalidae</taxon>
        <taxon>Satyrinae</taxon>
        <taxon>Satyrini</taxon>
        <taxon>Parargina</taxon>
        <taxon>Pararge</taxon>
    </lineage>
</organism>
<name>S4P3T0_9NEOP</name>
<evidence type="ECO:0000313" key="1">
    <source>
        <dbReference type="EMBL" id="JAA84609.1"/>
    </source>
</evidence>
<protein>
    <submittedName>
        <fullName evidence="1">Uncharacterized protein</fullName>
    </submittedName>
</protein>
<proteinExistence type="predicted"/>
<feature type="non-terminal residue" evidence="1">
    <location>
        <position position="104"/>
    </location>
</feature>
<reference evidence="1" key="2">
    <citation type="submission" date="2013-05" db="EMBL/GenBank/DDBJ databases">
        <authorList>
            <person name="Carter J.-M."/>
            <person name="Baker S.C."/>
            <person name="Pink R."/>
            <person name="Carter D.R.F."/>
            <person name="Collins A."/>
            <person name="Tomlin J."/>
            <person name="Gibbs M."/>
            <person name="Breuker C.J."/>
        </authorList>
    </citation>
    <scope>NUCLEOTIDE SEQUENCE</scope>
    <source>
        <tissue evidence="1">Ovary</tissue>
    </source>
</reference>
<sequence length="104" mass="12376">MTNSLCISQIFRYVILTYYKWQRISNKKKTMRNYSDVVPRSLIMPPRVFTYSKFCSCSAACIHIYYTYYAILVVVIVCREYLSNITTWRTPSVRLACTPRDNYL</sequence>
<reference evidence="1" key="1">
    <citation type="journal article" date="2013" name="BMC Genomics">
        <title>Unscrambling butterfly oogenesis.</title>
        <authorList>
            <person name="Carter J.M."/>
            <person name="Baker S.C."/>
            <person name="Pink R."/>
            <person name="Carter D.R."/>
            <person name="Collins A."/>
            <person name="Tomlin J."/>
            <person name="Gibbs M."/>
            <person name="Breuker C.J."/>
        </authorList>
    </citation>
    <scope>NUCLEOTIDE SEQUENCE</scope>
    <source>
        <tissue evidence="1">Ovary</tissue>
    </source>
</reference>
<accession>S4P3T0</accession>